<keyword evidence="7 11" id="KW-0496">Mitochondrion</keyword>
<dbReference type="AlphaFoldDB" id="A0A9P7Z7A6"/>
<comment type="similarity">
    <text evidence="3 11">Belongs to the MICOS complex subunit Mic12 family.</text>
</comment>
<evidence type="ECO:0000256" key="1">
    <source>
        <dbReference type="ARBA" id="ARBA00002689"/>
    </source>
</evidence>
<evidence type="ECO:0000256" key="4">
    <source>
        <dbReference type="ARBA" id="ARBA00018170"/>
    </source>
</evidence>
<comment type="subunit">
    <text evidence="11">Component of the mitochondrial contact site and cristae organizing system (MICOS) complex.</text>
</comment>
<evidence type="ECO:0000313" key="14">
    <source>
        <dbReference type="Proteomes" id="UP000887226"/>
    </source>
</evidence>
<keyword evidence="14" id="KW-1185">Reference proteome</keyword>
<comment type="function">
    <text evidence="1 11">Component of the MICOS complex, a large protein complex of the mitochondrial inner membrane that plays crucial roles in the maintenance of crista junctions, inner membrane architecture, and formation of contact sites to the outer membrane.</text>
</comment>
<name>A0A9P7Z7A6_9HELO</name>
<dbReference type="GO" id="GO:0044284">
    <property type="term" value="C:mitochondrial crista junction"/>
    <property type="evidence" value="ECO:0007669"/>
    <property type="project" value="InterPro"/>
</dbReference>
<keyword evidence="6" id="KW-1133">Transmembrane helix</keyword>
<evidence type="ECO:0000256" key="10">
    <source>
        <dbReference type="ARBA" id="ARBA00032985"/>
    </source>
</evidence>
<keyword evidence="11" id="KW-0999">Mitochondrion inner membrane</keyword>
<evidence type="ECO:0000256" key="9">
    <source>
        <dbReference type="ARBA" id="ARBA00032159"/>
    </source>
</evidence>
<dbReference type="Pfam" id="PF17050">
    <property type="entry name" value="AIM5"/>
    <property type="match status" value="1"/>
</dbReference>
<feature type="compositionally biased region" description="Basic and acidic residues" evidence="12">
    <location>
        <begin position="262"/>
        <end position="272"/>
    </location>
</feature>
<evidence type="ECO:0000256" key="5">
    <source>
        <dbReference type="ARBA" id="ARBA00022692"/>
    </source>
</evidence>
<dbReference type="EMBL" id="MU253810">
    <property type="protein sequence ID" value="KAG9246290.1"/>
    <property type="molecule type" value="Genomic_DNA"/>
</dbReference>
<evidence type="ECO:0000313" key="13">
    <source>
        <dbReference type="EMBL" id="KAG9246290.1"/>
    </source>
</evidence>
<feature type="region of interest" description="Disordered" evidence="12">
    <location>
        <begin position="262"/>
        <end position="293"/>
    </location>
</feature>
<gene>
    <name evidence="13" type="ORF">BJ878DRAFT_497699</name>
</gene>
<evidence type="ECO:0000256" key="11">
    <source>
        <dbReference type="RuleBase" id="RU363010"/>
    </source>
</evidence>
<keyword evidence="8" id="KW-0472">Membrane</keyword>
<evidence type="ECO:0000256" key="6">
    <source>
        <dbReference type="ARBA" id="ARBA00022989"/>
    </source>
</evidence>
<accession>A0A9P7Z7A6</accession>
<dbReference type="GO" id="GO:0061617">
    <property type="term" value="C:MICOS complex"/>
    <property type="evidence" value="ECO:0007669"/>
    <property type="project" value="UniProtKB-UniRule"/>
</dbReference>
<sequence>MGFTTSFTGGVTLTLGIAYITVLTHERHRQHQAQQLRTQSRVLTSLLEPSPIPPPQTRSELAHKERGTLIETAKDRWNEEVESALRWVQRTDWNDVRETLENSVSRLLNTEKGRKVRDEESLIASAARAKAQEVAASTREGAGKIADASKALPTRTSTLAKEKADISVVKAAELKDAAKTKARIVEEETKIGAHEVAESIRSSSGGTVDAARGAVRDAIGKGIEKGKETFGKAQAAVGLAEQKIATAAAIAPVEKALQERYEKPNGLEKSVEETLAARYKPVDAQDSSHLRGV</sequence>
<evidence type="ECO:0000256" key="3">
    <source>
        <dbReference type="ARBA" id="ARBA00009188"/>
    </source>
</evidence>
<evidence type="ECO:0000256" key="7">
    <source>
        <dbReference type="ARBA" id="ARBA00023128"/>
    </source>
</evidence>
<feature type="compositionally biased region" description="Basic and acidic residues" evidence="12">
    <location>
        <begin position="280"/>
        <end position="293"/>
    </location>
</feature>
<evidence type="ECO:0000256" key="2">
    <source>
        <dbReference type="ARBA" id="ARBA00004370"/>
    </source>
</evidence>
<reference evidence="13" key="1">
    <citation type="journal article" date="2021" name="IMA Fungus">
        <title>Genomic characterization of three marine fungi, including Emericellopsis atlantica sp. nov. with signatures of a generalist lifestyle and marine biomass degradation.</title>
        <authorList>
            <person name="Hagestad O.C."/>
            <person name="Hou L."/>
            <person name="Andersen J.H."/>
            <person name="Hansen E.H."/>
            <person name="Altermark B."/>
            <person name="Li C."/>
            <person name="Kuhnert E."/>
            <person name="Cox R.J."/>
            <person name="Crous P.W."/>
            <person name="Spatafora J.W."/>
            <person name="Lail K."/>
            <person name="Amirebrahimi M."/>
            <person name="Lipzen A."/>
            <person name="Pangilinan J."/>
            <person name="Andreopoulos W."/>
            <person name="Hayes R.D."/>
            <person name="Ng V."/>
            <person name="Grigoriev I.V."/>
            <person name="Jackson S.A."/>
            <person name="Sutton T.D.S."/>
            <person name="Dobson A.D.W."/>
            <person name="Rama T."/>
        </authorList>
    </citation>
    <scope>NUCLEOTIDE SEQUENCE</scope>
    <source>
        <strain evidence="13">TRa3180A</strain>
    </source>
</reference>
<comment type="caution">
    <text evidence="13">The sequence shown here is derived from an EMBL/GenBank/DDBJ whole genome shotgun (WGS) entry which is preliminary data.</text>
</comment>
<dbReference type="GO" id="GO:0042407">
    <property type="term" value="P:cristae formation"/>
    <property type="evidence" value="ECO:0007669"/>
    <property type="project" value="InterPro"/>
</dbReference>
<evidence type="ECO:0000256" key="12">
    <source>
        <dbReference type="SAM" id="MobiDB-lite"/>
    </source>
</evidence>
<proteinExistence type="inferred from homology"/>
<comment type="subcellular location">
    <subcellularLocation>
        <location evidence="2">Membrane</location>
    </subcellularLocation>
    <subcellularLocation>
        <location evidence="11">Mitochondrion inner membrane</location>
        <topology evidence="11">Single-pass membrane protein</topology>
    </subcellularLocation>
</comment>
<evidence type="ECO:0000256" key="8">
    <source>
        <dbReference type="ARBA" id="ARBA00023136"/>
    </source>
</evidence>
<protein>
    <recommendedName>
        <fullName evidence="4 11">MICOS complex subunit MIC12</fullName>
    </recommendedName>
    <alternativeName>
        <fullName evidence="10 11">Altered inheritance of mitochondria protein 5, mitochondrial</fullName>
    </alternativeName>
    <alternativeName>
        <fullName evidence="9 11">Found in mitochondrial proteome protein 51</fullName>
    </alternativeName>
</protein>
<organism evidence="13 14">
    <name type="scientific">Calycina marina</name>
    <dbReference type="NCBI Taxonomy" id="1763456"/>
    <lineage>
        <taxon>Eukaryota</taxon>
        <taxon>Fungi</taxon>
        <taxon>Dikarya</taxon>
        <taxon>Ascomycota</taxon>
        <taxon>Pezizomycotina</taxon>
        <taxon>Leotiomycetes</taxon>
        <taxon>Helotiales</taxon>
        <taxon>Pezizellaceae</taxon>
        <taxon>Calycina</taxon>
    </lineage>
</organism>
<dbReference type="OrthoDB" id="4037694at2759"/>
<dbReference type="InterPro" id="IPR031463">
    <property type="entry name" value="Mic12"/>
</dbReference>
<keyword evidence="5" id="KW-0812">Transmembrane</keyword>
<dbReference type="Proteomes" id="UP000887226">
    <property type="component" value="Unassembled WGS sequence"/>
</dbReference>